<feature type="compositionally biased region" description="Basic residues" evidence="1">
    <location>
        <begin position="357"/>
        <end position="370"/>
    </location>
</feature>
<dbReference type="PANTHER" id="PTHR43830">
    <property type="entry name" value="PROTEIN PSP1"/>
    <property type="match status" value="1"/>
</dbReference>
<dbReference type="InterPro" id="IPR047767">
    <property type="entry name" value="PSP1-like"/>
</dbReference>
<evidence type="ECO:0000256" key="1">
    <source>
        <dbReference type="SAM" id="MobiDB-lite"/>
    </source>
</evidence>
<feature type="compositionally biased region" description="Polar residues" evidence="1">
    <location>
        <begin position="387"/>
        <end position="397"/>
    </location>
</feature>
<accession>A0ABV9K838</accession>
<comment type="caution">
    <text evidence="3">The sequence shown here is derived from an EMBL/GenBank/DDBJ whole genome shotgun (WGS) entry which is preliminary data.</text>
</comment>
<feature type="compositionally biased region" description="Low complexity" evidence="1">
    <location>
        <begin position="427"/>
        <end position="437"/>
    </location>
</feature>
<feature type="region of interest" description="Disordered" evidence="1">
    <location>
        <begin position="332"/>
        <end position="482"/>
    </location>
</feature>
<feature type="domain" description="PSP1 C-terminal" evidence="2">
    <location>
        <begin position="111"/>
        <end position="196"/>
    </location>
</feature>
<gene>
    <name evidence="3" type="ORF">ACFO3G_05715</name>
</gene>
<dbReference type="RefSeq" id="WP_380078828.1">
    <property type="nucleotide sequence ID" value="NZ_JBHSGO010000173.1"/>
</dbReference>
<protein>
    <submittedName>
        <fullName evidence="3">Stage 0 sporulation family protein</fullName>
    </submittedName>
</protein>
<sequence>MDYKQDIKYTGGCRMTQDGCRHTHQQPLNSYDWLCDIPGNAINEKYVEIQFKNTRKGYFSNINNLELTKGDQVVVEASPGYDIGTVSLTGRLVRNAMRIHRYDFNRYGEPKPILRHATEFDLENFELARQKEHDTMIKSRRIAEELGLEMKIGDVEYQGDGTKAIFYYIADGRVDFRQLIRVLADTFHIRIEMKQIGARQESGRIGGIGSCGRQLCCSAWMTSFVSVGTVAARFQDLSLNPQKLTGQCGKLKCCINYEVDAYVEAGKKQPDKEIVLHTEAGDYYFFKADSLKRQVSYSKEKGNPLEVVTISNERAFDVIELNKSGRKPETLEFDEKQTQSKANSHDILDDSLTRFDRSKKKKNKKKRRSRNFTGEKNDVADIKSIERSQQSQKDLIQNKNEDSSEEKSNEPNRRYRNNKNEGRNRRPGNNQQRSNRNIRPKREPKEKDSFKNKDVKSSSENSNRSSEPTDSRYQNRGKSALE</sequence>
<organism evidence="3 4">
    <name type="scientific">Falsiporphyromonas endometrii</name>
    <dbReference type="NCBI Taxonomy" id="1387297"/>
    <lineage>
        <taxon>Bacteria</taxon>
        <taxon>Pseudomonadati</taxon>
        <taxon>Bacteroidota</taxon>
        <taxon>Bacteroidia</taxon>
        <taxon>Bacteroidales</taxon>
        <taxon>Porphyromonadaceae</taxon>
        <taxon>Falsiporphyromonas</taxon>
    </lineage>
</organism>
<evidence type="ECO:0000259" key="2">
    <source>
        <dbReference type="PROSITE" id="PS51411"/>
    </source>
</evidence>
<keyword evidence="4" id="KW-1185">Reference proteome</keyword>
<feature type="compositionally biased region" description="Polar residues" evidence="1">
    <location>
        <begin position="471"/>
        <end position="482"/>
    </location>
</feature>
<dbReference type="Proteomes" id="UP001596020">
    <property type="component" value="Unassembled WGS sequence"/>
</dbReference>
<feature type="compositionally biased region" description="Basic and acidic residues" evidence="1">
    <location>
        <begin position="399"/>
        <end position="424"/>
    </location>
</feature>
<reference evidence="4" key="1">
    <citation type="journal article" date="2019" name="Int. J. Syst. Evol. Microbiol.">
        <title>The Global Catalogue of Microorganisms (GCM) 10K type strain sequencing project: providing services to taxonomists for standard genome sequencing and annotation.</title>
        <authorList>
            <consortium name="The Broad Institute Genomics Platform"/>
            <consortium name="The Broad Institute Genome Sequencing Center for Infectious Disease"/>
            <person name="Wu L."/>
            <person name="Ma J."/>
        </authorList>
    </citation>
    <scope>NUCLEOTIDE SEQUENCE [LARGE SCALE GENOMIC DNA]</scope>
    <source>
        <strain evidence="4">CGMCC 4.7357</strain>
    </source>
</reference>
<dbReference type="Pfam" id="PF04468">
    <property type="entry name" value="PSP1"/>
    <property type="match status" value="1"/>
</dbReference>
<evidence type="ECO:0000313" key="3">
    <source>
        <dbReference type="EMBL" id="MFC4666095.1"/>
    </source>
</evidence>
<name>A0ABV9K838_9PORP</name>
<proteinExistence type="predicted"/>
<evidence type="ECO:0000313" key="4">
    <source>
        <dbReference type="Proteomes" id="UP001596020"/>
    </source>
</evidence>
<dbReference type="PROSITE" id="PS51411">
    <property type="entry name" value="PSP1_C"/>
    <property type="match status" value="1"/>
</dbReference>
<dbReference type="NCBIfam" id="NF041131">
    <property type="entry name" value="RicT_YaaT_fam"/>
    <property type="match status" value="1"/>
</dbReference>
<feature type="compositionally biased region" description="Basic and acidic residues" evidence="1">
    <location>
        <begin position="440"/>
        <end position="457"/>
    </location>
</feature>
<feature type="compositionally biased region" description="Basic and acidic residues" evidence="1">
    <location>
        <begin position="373"/>
        <end position="386"/>
    </location>
</feature>
<dbReference type="EMBL" id="JBHSGO010000173">
    <property type="protein sequence ID" value="MFC4666095.1"/>
    <property type="molecule type" value="Genomic_DNA"/>
</dbReference>
<feature type="compositionally biased region" description="Basic and acidic residues" evidence="1">
    <location>
        <begin position="332"/>
        <end position="356"/>
    </location>
</feature>
<dbReference type="InterPro" id="IPR007557">
    <property type="entry name" value="PSP1_C"/>
</dbReference>
<dbReference type="PANTHER" id="PTHR43830:SF3">
    <property type="entry name" value="PROTEIN PSP1"/>
    <property type="match status" value="1"/>
</dbReference>